<dbReference type="OrthoDB" id="5445630at2"/>
<evidence type="ECO:0008006" key="3">
    <source>
        <dbReference type="Google" id="ProtNLM"/>
    </source>
</evidence>
<accession>A0A323UPR6</accession>
<dbReference type="AlphaFoldDB" id="A0A323UPR6"/>
<proteinExistence type="predicted"/>
<comment type="caution">
    <text evidence="1">The sequence shown here is derived from an EMBL/GenBank/DDBJ whole genome shotgun (WGS) entry which is preliminary data.</text>
</comment>
<sequence length="154" mass="16951">MWLTRYRAYDSQTARWLSRDPIEEEGGVNLYAYVGGNPISFVDPEGLVRGTNSVERYFWQNVMKGDFEEAALSAGNLESKFVQQCVKDRGNDLVKALKQSGKGGGARSGQHGAPYNQAGSQLIREGNQIGGELGSAFKDVGKQLIEYGRGINHY</sequence>
<dbReference type="Gene3D" id="2.180.10.10">
    <property type="entry name" value="RHS repeat-associated core"/>
    <property type="match status" value="1"/>
</dbReference>
<organism evidence="1 2">
    <name type="scientific">Parazoarcus communis SWub3 = DSM 12120</name>
    <dbReference type="NCBI Taxonomy" id="1121029"/>
    <lineage>
        <taxon>Bacteria</taxon>
        <taxon>Pseudomonadati</taxon>
        <taxon>Pseudomonadota</taxon>
        <taxon>Betaproteobacteria</taxon>
        <taxon>Rhodocyclales</taxon>
        <taxon>Zoogloeaceae</taxon>
        <taxon>Parazoarcus</taxon>
    </lineage>
</organism>
<protein>
    <recommendedName>
        <fullName evidence="3">RHS repeat-associated core domain-containing protein</fullName>
    </recommendedName>
</protein>
<dbReference type="EMBL" id="QKOE01000039">
    <property type="protein sequence ID" value="PZA14317.1"/>
    <property type="molecule type" value="Genomic_DNA"/>
</dbReference>
<keyword evidence="2" id="KW-1185">Reference proteome</keyword>
<dbReference type="Proteomes" id="UP000248259">
    <property type="component" value="Unassembled WGS sequence"/>
</dbReference>
<name>A0A323UPR6_9RHOO</name>
<reference evidence="1 2" key="1">
    <citation type="submission" date="2018-06" db="EMBL/GenBank/DDBJ databases">
        <title>Azoarcus communis strain SWub3 genome.</title>
        <authorList>
            <person name="Zorraquino Salvo V."/>
            <person name="Toubiana D."/>
            <person name="Blumwald E."/>
        </authorList>
    </citation>
    <scope>NUCLEOTIDE SEQUENCE [LARGE SCALE GENOMIC DNA]</scope>
    <source>
        <strain evidence="1 2">SWub3</strain>
    </source>
</reference>
<dbReference type="NCBIfam" id="TIGR03696">
    <property type="entry name" value="Rhs_assc_core"/>
    <property type="match status" value="1"/>
</dbReference>
<gene>
    <name evidence="1" type="ORF">DNK49_22430</name>
</gene>
<evidence type="ECO:0000313" key="2">
    <source>
        <dbReference type="Proteomes" id="UP000248259"/>
    </source>
</evidence>
<dbReference type="InterPro" id="IPR022385">
    <property type="entry name" value="Rhs_assc_core"/>
</dbReference>
<evidence type="ECO:0000313" key="1">
    <source>
        <dbReference type="EMBL" id="PZA14317.1"/>
    </source>
</evidence>